<gene>
    <name evidence="2" type="ORF">AB8998_11085</name>
</gene>
<protein>
    <submittedName>
        <fullName evidence="2">Uncharacterized protein</fullName>
    </submittedName>
</protein>
<accession>A0ABV4C0I3</accession>
<dbReference type="RefSeq" id="WP_369741828.1">
    <property type="nucleotide sequence ID" value="NZ_JBGEDP010000001.1"/>
</dbReference>
<evidence type="ECO:0000313" key="3">
    <source>
        <dbReference type="Proteomes" id="UP001564760"/>
    </source>
</evidence>
<dbReference type="Proteomes" id="UP001564760">
    <property type="component" value="Unassembled WGS sequence"/>
</dbReference>
<reference evidence="2 3" key="1">
    <citation type="submission" date="2024-08" db="EMBL/GenBank/DDBJ databases">
        <title>Mycobacterium servetensis sp. nov., a novel rapid-growing mycobacterial species recovered from a human patient in Zaragoza, Spain.</title>
        <authorList>
            <person name="Tristancho-Baro A.I."/>
            <person name="Buenestado-Serrano S."/>
            <person name="Garcia De Viedma D."/>
            <person name="Milagro-Beamonte A."/>
            <person name="Burillo N."/>
            <person name="Sanz S."/>
            <person name="Lopez-Calleja A.I."/>
            <person name="Penas-Utrilla D."/>
            <person name="Guardingo M."/>
            <person name="Garcia M.J."/>
            <person name="Vinuelas-Bayon J."/>
        </authorList>
    </citation>
    <scope>NUCLEOTIDE SEQUENCE [LARGE SCALE GENOMIC DNA]</scope>
    <source>
        <strain evidence="3">HUMS_12744610</strain>
    </source>
</reference>
<organism evidence="2 3">
    <name type="scientific">Mycobacterium servetii</name>
    <dbReference type="NCBI Taxonomy" id="3237418"/>
    <lineage>
        <taxon>Bacteria</taxon>
        <taxon>Bacillati</taxon>
        <taxon>Actinomycetota</taxon>
        <taxon>Actinomycetes</taxon>
        <taxon>Mycobacteriales</taxon>
        <taxon>Mycobacteriaceae</taxon>
        <taxon>Mycobacterium</taxon>
    </lineage>
</organism>
<sequence length="85" mass="8981">MQHRHQPAQAAGPAGREECADDLALRDDILAVVDGAEHAIGDGGQPRPGRLETRRQRRLGGHGTTPVGQRADPVAAEPRTTRCAG</sequence>
<comment type="caution">
    <text evidence="2">The sequence shown here is derived from an EMBL/GenBank/DDBJ whole genome shotgun (WGS) entry which is preliminary data.</text>
</comment>
<feature type="region of interest" description="Disordered" evidence="1">
    <location>
        <begin position="37"/>
        <end position="85"/>
    </location>
</feature>
<evidence type="ECO:0000256" key="1">
    <source>
        <dbReference type="SAM" id="MobiDB-lite"/>
    </source>
</evidence>
<evidence type="ECO:0000313" key="2">
    <source>
        <dbReference type="EMBL" id="MEY8015517.1"/>
    </source>
</evidence>
<name>A0ABV4C0I3_9MYCO</name>
<dbReference type="EMBL" id="JBGEDP010000001">
    <property type="protein sequence ID" value="MEY8015517.1"/>
    <property type="molecule type" value="Genomic_DNA"/>
</dbReference>
<proteinExistence type="predicted"/>
<keyword evidence="3" id="KW-1185">Reference proteome</keyword>